<gene>
    <name evidence="4" type="ORF">S40285_10802</name>
</gene>
<keyword evidence="5" id="KW-1185">Reference proteome</keyword>
<reference evidence="4 5" key="1">
    <citation type="journal article" date="2014" name="BMC Genomics">
        <title>Comparative genome sequencing reveals chemotype-specific gene clusters in the toxigenic black mold Stachybotrys.</title>
        <authorList>
            <person name="Semeiks J."/>
            <person name="Borek D."/>
            <person name="Otwinowski Z."/>
            <person name="Grishin N.V."/>
        </authorList>
    </citation>
    <scope>NUCLEOTIDE SEQUENCE [LARGE SCALE GENOMIC DNA]</scope>
    <source>
        <strain evidence="4 5">IBT 40285</strain>
    </source>
</reference>
<keyword evidence="2" id="KW-0378">Hydrolase</keyword>
<evidence type="ECO:0000256" key="1">
    <source>
        <dbReference type="ARBA" id="ARBA00022722"/>
    </source>
</evidence>
<feature type="region of interest" description="Disordered" evidence="3">
    <location>
        <begin position="1"/>
        <end position="35"/>
    </location>
</feature>
<dbReference type="InterPro" id="IPR016191">
    <property type="entry name" value="Ribonuclease/ribotoxin"/>
</dbReference>
<feature type="compositionally biased region" description="Polar residues" evidence="3">
    <location>
        <begin position="20"/>
        <end position="35"/>
    </location>
</feature>
<dbReference type="Proteomes" id="UP000028524">
    <property type="component" value="Unassembled WGS sequence"/>
</dbReference>
<organism evidence="4 5">
    <name type="scientific">Stachybotrys chlorohalonatus (strain IBT 40285)</name>
    <dbReference type="NCBI Taxonomy" id="1283841"/>
    <lineage>
        <taxon>Eukaryota</taxon>
        <taxon>Fungi</taxon>
        <taxon>Dikarya</taxon>
        <taxon>Ascomycota</taxon>
        <taxon>Pezizomycotina</taxon>
        <taxon>Sordariomycetes</taxon>
        <taxon>Hypocreomycetidae</taxon>
        <taxon>Hypocreales</taxon>
        <taxon>Stachybotryaceae</taxon>
        <taxon>Stachybotrys</taxon>
    </lineage>
</organism>
<accession>A0A084Q827</accession>
<keyword evidence="1" id="KW-0540">Nuclease</keyword>
<evidence type="ECO:0000313" key="5">
    <source>
        <dbReference type="Proteomes" id="UP000028524"/>
    </source>
</evidence>
<dbReference type="GO" id="GO:0003723">
    <property type="term" value="F:RNA binding"/>
    <property type="evidence" value="ECO:0007669"/>
    <property type="project" value="InterPro"/>
</dbReference>
<sequence length="158" mass="17272">MPTGQPSKPSGHSAPRRTPTDSSYYDFNKTPVDNNGQTWMYAREVRAQQATASTMAIRPYPSFFGNKAKNGVSLSLSTPPENIPRPKGGPPSQGWLHTPIVPGQTATWKGHKNSKGNPIGPARSVYPPSNPNKFDVMYHETPSDRDFVLATYHPAAPK</sequence>
<name>A0A084Q827_STAC4</name>
<dbReference type="GO" id="GO:0016787">
    <property type="term" value="F:hydrolase activity"/>
    <property type="evidence" value="ECO:0007669"/>
    <property type="project" value="UniProtKB-KW"/>
</dbReference>
<evidence type="ECO:0000313" key="4">
    <source>
        <dbReference type="EMBL" id="KFA60112.1"/>
    </source>
</evidence>
<dbReference type="OrthoDB" id="4499833at2759"/>
<proteinExistence type="predicted"/>
<dbReference type="SUPFAM" id="SSF53933">
    <property type="entry name" value="Microbial ribonucleases"/>
    <property type="match status" value="1"/>
</dbReference>
<evidence type="ECO:0000256" key="2">
    <source>
        <dbReference type="ARBA" id="ARBA00022801"/>
    </source>
</evidence>
<dbReference type="HOGENOM" id="CLU_141192_0_0_1"/>
<feature type="region of interest" description="Disordered" evidence="3">
    <location>
        <begin position="69"/>
        <end position="131"/>
    </location>
</feature>
<protein>
    <submittedName>
        <fullName evidence="4">Uncharacterized protein</fullName>
    </submittedName>
</protein>
<dbReference type="EMBL" id="KL661917">
    <property type="protein sequence ID" value="KFA60112.1"/>
    <property type="molecule type" value="Genomic_DNA"/>
</dbReference>
<evidence type="ECO:0000256" key="3">
    <source>
        <dbReference type="SAM" id="MobiDB-lite"/>
    </source>
</evidence>
<dbReference type="AlphaFoldDB" id="A0A084Q827"/>
<dbReference type="GO" id="GO:0004540">
    <property type="term" value="F:RNA nuclease activity"/>
    <property type="evidence" value="ECO:0007669"/>
    <property type="project" value="InterPro"/>
</dbReference>
<feature type="compositionally biased region" description="Polar residues" evidence="3">
    <location>
        <begin position="1"/>
        <end position="10"/>
    </location>
</feature>
<dbReference type="InParanoid" id="A0A084Q827"/>
<dbReference type="OMA" id="PSHIGRR"/>